<dbReference type="SMART" id="SM00220">
    <property type="entry name" value="S_TKc"/>
    <property type="match status" value="1"/>
</dbReference>
<evidence type="ECO:0000256" key="5">
    <source>
        <dbReference type="ARBA" id="ARBA00022777"/>
    </source>
</evidence>
<dbReference type="SUPFAM" id="SSF56112">
    <property type="entry name" value="Protein kinase-like (PK-like)"/>
    <property type="match status" value="1"/>
</dbReference>
<keyword evidence="2" id="KW-0723">Serine/threonine-protein kinase</keyword>
<keyword evidence="10" id="KW-0812">Transmembrane</keyword>
<feature type="transmembrane region" description="Helical" evidence="10">
    <location>
        <begin position="163"/>
        <end position="183"/>
    </location>
</feature>
<keyword evidence="3" id="KW-0808">Transferase</keyword>
<dbReference type="PROSITE" id="PS00107">
    <property type="entry name" value="PROTEIN_KINASE_ATP"/>
    <property type="match status" value="1"/>
</dbReference>
<evidence type="ECO:0000256" key="8">
    <source>
        <dbReference type="ARBA" id="ARBA00048679"/>
    </source>
</evidence>
<keyword evidence="4 9" id="KW-0547">Nucleotide-binding</keyword>
<dbReference type="STRING" id="286115.A0A507CGP4"/>
<evidence type="ECO:0000256" key="7">
    <source>
        <dbReference type="ARBA" id="ARBA00047899"/>
    </source>
</evidence>
<dbReference type="InterPro" id="IPR011009">
    <property type="entry name" value="Kinase-like_dom_sf"/>
</dbReference>
<dbReference type="Pfam" id="PF00069">
    <property type="entry name" value="Pkinase"/>
    <property type="match status" value="1"/>
</dbReference>
<reference evidence="12 13" key="1">
    <citation type="journal article" date="2019" name="Sci. Rep.">
        <title>Comparative genomics of chytrid fungi reveal insights into the obligate biotrophic and pathogenic lifestyle of Synchytrium endobioticum.</title>
        <authorList>
            <person name="van de Vossenberg B.T.L.H."/>
            <person name="Warris S."/>
            <person name="Nguyen H.D.T."/>
            <person name="van Gent-Pelzer M.P.E."/>
            <person name="Joly D.L."/>
            <person name="van de Geest H.C."/>
            <person name="Bonants P.J.M."/>
            <person name="Smith D.S."/>
            <person name="Levesque C.A."/>
            <person name="van der Lee T.A.J."/>
        </authorList>
    </citation>
    <scope>NUCLEOTIDE SEQUENCE [LARGE SCALE GENOMIC DNA]</scope>
    <source>
        <strain evidence="12 13">MB42</strain>
    </source>
</reference>
<evidence type="ECO:0000256" key="1">
    <source>
        <dbReference type="ARBA" id="ARBA00012513"/>
    </source>
</evidence>
<sequence>SYGSSSPVHYQWIEFRLLDRHPFFGLRQFHKTVGCIWFAFLPTCSIVTYIGDIQIGPSMRKMPSSGDRSATSIETPEFTFWMAAILRGSSVSKIRARSFFPGRAGGSDKPTRAQPHQSISKSNSIVALRTTAIDRGERISPARNGFQHLSLDTTTTPPHQSPLAALASFFVSLYLSILSLVCTKTRQIQLNRRSFTVIRQLGEGGFSFVYEVKDTASQRYALKRIRIQLPEWEERVRSEIKAHQSVDSPHVLKLLDAEIVTSHDHAIEGLLLLPLLANGTVQDLIDRGGCVPLKTIVGVAADVCRGLLAFHSHDPPLAFRDLKPANILIDDDGRAVLMDLGSVAPARVSITSRREAIALQELCAETVTAPYRAPELFDPASDARIDEKSDVWALGCTIYAMAYKQSPFDGSLTAVMNSRVIFPSNPDPYGPAFRAFITSILQPAARSRPSVSEILKRLEAMANSLNFQPENA</sequence>
<feature type="non-terminal residue" evidence="12">
    <location>
        <position position="1"/>
    </location>
</feature>
<comment type="catalytic activity">
    <reaction evidence="7">
        <text>L-threonyl-[protein] + ATP = O-phospho-L-threonyl-[protein] + ADP + H(+)</text>
        <dbReference type="Rhea" id="RHEA:46608"/>
        <dbReference type="Rhea" id="RHEA-COMP:11060"/>
        <dbReference type="Rhea" id="RHEA-COMP:11605"/>
        <dbReference type="ChEBI" id="CHEBI:15378"/>
        <dbReference type="ChEBI" id="CHEBI:30013"/>
        <dbReference type="ChEBI" id="CHEBI:30616"/>
        <dbReference type="ChEBI" id="CHEBI:61977"/>
        <dbReference type="ChEBI" id="CHEBI:456216"/>
        <dbReference type="EC" id="2.7.11.1"/>
    </reaction>
</comment>
<dbReference type="AlphaFoldDB" id="A0A507CGP4"/>
<comment type="catalytic activity">
    <reaction evidence="8">
        <text>L-seryl-[protein] + ATP = O-phospho-L-seryl-[protein] + ADP + H(+)</text>
        <dbReference type="Rhea" id="RHEA:17989"/>
        <dbReference type="Rhea" id="RHEA-COMP:9863"/>
        <dbReference type="Rhea" id="RHEA-COMP:11604"/>
        <dbReference type="ChEBI" id="CHEBI:15378"/>
        <dbReference type="ChEBI" id="CHEBI:29999"/>
        <dbReference type="ChEBI" id="CHEBI:30616"/>
        <dbReference type="ChEBI" id="CHEBI:83421"/>
        <dbReference type="ChEBI" id="CHEBI:456216"/>
        <dbReference type="EC" id="2.7.11.1"/>
    </reaction>
</comment>
<evidence type="ECO:0000256" key="4">
    <source>
        <dbReference type="ARBA" id="ARBA00022741"/>
    </source>
</evidence>
<evidence type="ECO:0000313" key="12">
    <source>
        <dbReference type="EMBL" id="TPX38672.1"/>
    </source>
</evidence>
<dbReference type="InterPro" id="IPR052239">
    <property type="entry name" value="Ser/Thr-specific_kinases"/>
</dbReference>
<dbReference type="PROSITE" id="PS50011">
    <property type="entry name" value="PROTEIN_KINASE_DOM"/>
    <property type="match status" value="1"/>
</dbReference>
<dbReference type="EC" id="2.7.11.1" evidence="1"/>
<keyword evidence="13" id="KW-1185">Reference proteome</keyword>
<dbReference type="PANTHER" id="PTHR45998">
    <property type="entry name" value="SERINE/THREONINE-PROTEIN KINASE 16"/>
    <property type="match status" value="1"/>
</dbReference>
<evidence type="ECO:0000256" key="2">
    <source>
        <dbReference type="ARBA" id="ARBA00022527"/>
    </source>
</evidence>
<dbReference type="Gene3D" id="1.10.510.10">
    <property type="entry name" value="Transferase(Phosphotransferase) domain 1"/>
    <property type="match status" value="1"/>
</dbReference>
<evidence type="ECO:0000313" key="13">
    <source>
        <dbReference type="Proteomes" id="UP000317494"/>
    </source>
</evidence>
<proteinExistence type="predicted"/>
<evidence type="ECO:0000256" key="9">
    <source>
        <dbReference type="PROSITE-ProRule" id="PRU10141"/>
    </source>
</evidence>
<name>A0A507CGP4_9FUNG</name>
<dbReference type="PANTHER" id="PTHR45998:SF2">
    <property type="entry name" value="SERINE_THREONINE-PROTEIN KINASE 16"/>
    <property type="match status" value="1"/>
</dbReference>
<dbReference type="InterPro" id="IPR017441">
    <property type="entry name" value="Protein_kinase_ATP_BS"/>
</dbReference>
<evidence type="ECO:0000256" key="3">
    <source>
        <dbReference type="ARBA" id="ARBA00022679"/>
    </source>
</evidence>
<organism evidence="12 13">
    <name type="scientific">Synchytrium endobioticum</name>
    <dbReference type="NCBI Taxonomy" id="286115"/>
    <lineage>
        <taxon>Eukaryota</taxon>
        <taxon>Fungi</taxon>
        <taxon>Fungi incertae sedis</taxon>
        <taxon>Chytridiomycota</taxon>
        <taxon>Chytridiomycota incertae sedis</taxon>
        <taxon>Chytridiomycetes</taxon>
        <taxon>Synchytriales</taxon>
        <taxon>Synchytriaceae</taxon>
        <taxon>Synchytrium</taxon>
    </lineage>
</organism>
<protein>
    <recommendedName>
        <fullName evidence="1">non-specific serine/threonine protein kinase</fullName>
        <ecNumber evidence="1">2.7.11.1</ecNumber>
    </recommendedName>
</protein>
<comment type="caution">
    <text evidence="12">The sequence shown here is derived from an EMBL/GenBank/DDBJ whole genome shotgun (WGS) entry which is preliminary data.</text>
</comment>
<gene>
    <name evidence="12" type="ORF">SeMB42_g06602</name>
</gene>
<dbReference type="VEuPathDB" id="FungiDB:SeMB42_g06602"/>
<keyword evidence="6 9" id="KW-0067">ATP-binding</keyword>
<keyword evidence="10" id="KW-1133">Transmembrane helix</keyword>
<dbReference type="Proteomes" id="UP000317494">
    <property type="component" value="Unassembled WGS sequence"/>
</dbReference>
<dbReference type="GO" id="GO:0005524">
    <property type="term" value="F:ATP binding"/>
    <property type="evidence" value="ECO:0007669"/>
    <property type="project" value="UniProtKB-UniRule"/>
</dbReference>
<dbReference type="GO" id="GO:0005794">
    <property type="term" value="C:Golgi apparatus"/>
    <property type="evidence" value="ECO:0007669"/>
    <property type="project" value="TreeGrafter"/>
</dbReference>
<evidence type="ECO:0000256" key="10">
    <source>
        <dbReference type="SAM" id="Phobius"/>
    </source>
</evidence>
<evidence type="ECO:0000259" key="11">
    <source>
        <dbReference type="PROSITE" id="PS50011"/>
    </source>
</evidence>
<evidence type="ECO:0000256" key="6">
    <source>
        <dbReference type="ARBA" id="ARBA00022840"/>
    </source>
</evidence>
<feature type="domain" description="Protein kinase" evidence="11">
    <location>
        <begin position="195"/>
        <end position="461"/>
    </location>
</feature>
<keyword evidence="10" id="KW-0472">Membrane</keyword>
<keyword evidence="5" id="KW-0418">Kinase</keyword>
<dbReference type="EMBL" id="QEAN01000383">
    <property type="protein sequence ID" value="TPX38672.1"/>
    <property type="molecule type" value="Genomic_DNA"/>
</dbReference>
<accession>A0A507CGP4</accession>
<feature type="binding site" evidence="9">
    <location>
        <position position="223"/>
    </location>
    <ligand>
        <name>ATP</name>
        <dbReference type="ChEBI" id="CHEBI:30616"/>
    </ligand>
</feature>
<dbReference type="GO" id="GO:0004674">
    <property type="term" value="F:protein serine/threonine kinase activity"/>
    <property type="evidence" value="ECO:0007669"/>
    <property type="project" value="UniProtKB-KW"/>
</dbReference>
<dbReference type="InterPro" id="IPR000719">
    <property type="entry name" value="Prot_kinase_dom"/>
</dbReference>